<dbReference type="InterPro" id="IPR052336">
    <property type="entry name" value="MlaD_Phospholipid_Transporter"/>
</dbReference>
<dbReference type="Pfam" id="PF02470">
    <property type="entry name" value="MlaD"/>
    <property type="match status" value="1"/>
</dbReference>
<accession>A0A2T4ULW8</accession>
<evidence type="ECO:0000313" key="5">
    <source>
        <dbReference type="Proteomes" id="UP000240739"/>
    </source>
</evidence>
<dbReference type="Proteomes" id="UP000240739">
    <property type="component" value="Unassembled WGS sequence"/>
</dbReference>
<evidence type="ECO:0000256" key="1">
    <source>
        <dbReference type="SAM" id="MobiDB-lite"/>
    </source>
</evidence>
<dbReference type="PANTHER" id="PTHR33371:SF4">
    <property type="entry name" value="INTERMEMBRANE PHOSPHOLIPID TRANSPORT SYSTEM BINDING PROTEIN MLAD"/>
    <property type="match status" value="1"/>
</dbReference>
<comment type="caution">
    <text evidence="4">The sequence shown here is derived from an EMBL/GenBank/DDBJ whole genome shotgun (WGS) entry which is preliminary data.</text>
</comment>
<reference evidence="4 5" key="1">
    <citation type="submission" date="2018-03" db="EMBL/GenBank/DDBJ databases">
        <title>Aquarubrobacter algicola gen. nov., sp. nov., a novel actinobacterium isolated from shallow eutrophic lake during the end of cyanobacterial harmful algal blooms.</title>
        <authorList>
            <person name="Chun S.J."/>
        </authorList>
    </citation>
    <scope>NUCLEOTIDE SEQUENCE [LARGE SCALE GENOMIC DNA]</scope>
    <source>
        <strain evidence="4 5">Seoho-28</strain>
    </source>
</reference>
<feature type="transmembrane region" description="Helical" evidence="2">
    <location>
        <begin position="34"/>
        <end position="54"/>
    </location>
</feature>
<dbReference type="InterPro" id="IPR003399">
    <property type="entry name" value="Mce/MlaD"/>
</dbReference>
<feature type="domain" description="Mce/MlaD" evidence="3">
    <location>
        <begin position="59"/>
        <end position="136"/>
    </location>
</feature>
<gene>
    <name evidence="4" type="ORF">C7Y72_11565</name>
</gene>
<dbReference type="PANTHER" id="PTHR33371">
    <property type="entry name" value="INTERMEMBRANE PHOSPHOLIPID TRANSPORT SYSTEM BINDING PROTEIN MLAD-RELATED"/>
    <property type="match status" value="1"/>
</dbReference>
<organism evidence="4 5">
    <name type="scientific">Paraconexibacter algicola</name>
    <dbReference type="NCBI Taxonomy" id="2133960"/>
    <lineage>
        <taxon>Bacteria</taxon>
        <taxon>Bacillati</taxon>
        <taxon>Actinomycetota</taxon>
        <taxon>Thermoleophilia</taxon>
        <taxon>Solirubrobacterales</taxon>
        <taxon>Paraconexibacteraceae</taxon>
        <taxon>Paraconexibacter</taxon>
    </lineage>
</organism>
<feature type="compositionally biased region" description="Low complexity" evidence="1">
    <location>
        <begin position="10"/>
        <end position="22"/>
    </location>
</feature>
<keyword evidence="2" id="KW-1133">Transmembrane helix</keyword>
<proteinExistence type="predicted"/>
<protein>
    <recommendedName>
        <fullName evidence="3">Mce/MlaD domain-containing protein</fullName>
    </recommendedName>
</protein>
<name>A0A2T4ULW8_9ACTN</name>
<evidence type="ECO:0000256" key="2">
    <source>
        <dbReference type="SAM" id="Phobius"/>
    </source>
</evidence>
<evidence type="ECO:0000313" key="4">
    <source>
        <dbReference type="EMBL" id="PTL60229.1"/>
    </source>
</evidence>
<keyword evidence="5" id="KW-1185">Reference proteome</keyword>
<feature type="region of interest" description="Disordered" evidence="1">
    <location>
        <begin position="1"/>
        <end position="25"/>
    </location>
</feature>
<dbReference type="EMBL" id="PYYB01000001">
    <property type="protein sequence ID" value="PTL60229.1"/>
    <property type="molecule type" value="Genomic_DNA"/>
</dbReference>
<sequence length="481" mass="51536">MRRRAGSGEAGRSGSEQGEGAQRAVRHSRTIGRAVALGAGVVVLAAVAVALLAGGGSDYTVTARFINAGQLVKGNLVQVAGRPVGEVTEIDLSDDGQAEVTLAITDDGYAPLRRGTTATVRQASLSGVANRYVDLRLGPADGAEVADGAVLRTDETTTAVDLDQLFDTFDADTRKGLQRVVQGFGTSNEGRSREINRGFLYLNPSLAASSRLFSELNRDTPFLRRFVVDSSRLVTDLADRRDDLAGLVDRLAVTTRAIGSRKTELRDAIGQLPDFMRRSNTTFVNLRQALDDLAPLVDESTPVARKLRPFLAELRPLARDARPTLRDLSRLLRRDGAGNDLIELTRAAIPLDAAATRDTQRNGATRQGAFPATVDALKVATPELAYARPYAPELTGWFDDFGHSGIYDALGGASRAALHVNAFTLVGGQLQPIPPELRQQAFAAGAQTRQLNRCPGSIERGAVWKPTPDYNCDETMVPPGP</sequence>
<dbReference type="AlphaFoldDB" id="A0A2T4ULW8"/>
<keyword evidence="2" id="KW-0472">Membrane</keyword>
<evidence type="ECO:0000259" key="3">
    <source>
        <dbReference type="Pfam" id="PF02470"/>
    </source>
</evidence>
<keyword evidence="2" id="KW-0812">Transmembrane</keyword>